<protein>
    <submittedName>
        <fullName evidence="1">Uncharacterized protein</fullName>
    </submittedName>
</protein>
<dbReference type="RefSeq" id="WP_305081972.1">
    <property type="nucleotide sequence ID" value="NZ_JAMHJO010000013.1"/>
</dbReference>
<dbReference type="Proteomes" id="UP000245921">
    <property type="component" value="Unassembled WGS sequence"/>
</dbReference>
<dbReference type="AlphaFoldDB" id="A0AA45C5V0"/>
<keyword evidence="2" id="KW-1185">Reference proteome</keyword>
<name>A0AA45C5V0_9BACT</name>
<sequence length="41" mass="4981">MNLKKESIENIFFDPYEELFENYYENIFTIGGEEINENESK</sequence>
<dbReference type="EMBL" id="QGGI01000014">
    <property type="protein sequence ID" value="PWJ89632.1"/>
    <property type="molecule type" value="Genomic_DNA"/>
</dbReference>
<organism evidence="1 2">
    <name type="scientific">Oceanotoga teriensis</name>
    <dbReference type="NCBI Taxonomy" id="515440"/>
    <lineage>
        <taxon>Bacteria</taxon>
        <taxon>Thermotogati</taxon>
        <taxon>Thermotogota</taxon>
        <taxon>Thermotogae</taxon>
        <taxon>Petrotogales</taxon>
        <taxon>Petrotogaceae</taxon>
        <taxon>Oceanotoga</taxon>
    </lineage>
</organism>
<evidence type="ECO:0000313" key="2">
    <source>
        <dbReference type="Proteomes" id="UP000245921"/>
    </source>
</evidence>
<proteinExistence type="predicted"/>
<accession>A0AA45C5V0</accession>
<reference evidence="1 2" key="1">
    <citation type="submission" date="2018-05" db="EMBL/GenBank/DDBJ databases">
        <title>Genomic Encyclopedia of Type Strains, Phase IV (KMG-IV): sequencing the most valuable type-strain genomes for metagenomic binning, comparative biology and taxonomic classification.</title>
        <authorList>
            <person name="Goeker M."/>
        </authorList>
    </citation>
    <scope>NUCLEOTIDE SEQUENCE [LARGE SCALE GENOMIC DNA]</scope>
    <source>
        <strain evidence="1 2">DSM 24906</strain>
    </source>
</reference>
<gene>
    <name evidence="1" type="ORF">C7380_11435</name>
</gene>
<evidence type="ECO:0000313" key="1">
    <source>
        <dbReference type="EMBL" id="PWJ89632.1"/>
    </source>
</evidence>
<comment type="caution">
    <text evidence="1">The sequence shown here is derived from an EMBL/GenBank/DDBJ whole genome shotgun (WGS) entry which is preliminary data.</text>
</comment>